<dbReference type="PANTHER" id="PTHR12856">
    <property type="entry name" value="TRANSCRIPTION INITIATION FACTOR IIH-RELATED"/>
    <property type="match status" value="1"/>
</dbReference>
<name>A0A835IL46_9MAGN</name>
<keyword evidence="5" id="KW-0030">Aminoacyl-tRNA synthetase</keyword>
<comment type="caution">
    <text evidence="7">The sequence shown here is derived from an EMBL/GenBank/DDBJ whole genome shotgun (WGS) entry which is preliminary data.</text>
</comment>
<keyword evidence="2" id="KW-0547">Nucleotide-binding</keyword>
<dbReference type="GO" id="GO:0006351">
    <property type="term" value="P:DNA-templated transcription"/>
    <property type="evidence" value="ECO:0007669"/>
    <property type="project" value="InterPro"/>
</dbReference>
<protein>
    <recommendedName>
        <fullName evidence="6">BSD domain-containing protein</fullName>
    </recommendedName>
</protein>
<dbReference type="InterPro" id="IPR027079">
    <property type="entry name" value="Tfb1/GTF2H1"/>
</dbReference>
<keyword evidence="3" id="KW-0067">ATP-binding</keyword>
<accession>A0A835IL46</accession>
<sequence>MEVVPPFPRKLSPLEGRKVFLAAATLRPETMYGQTNCWVLLEASNKHSTEASSASSDSNSVHLSDLDYLFPVTPHNTMCKNGSLGELEQELEHGTGEGTVAIRRFRFRSAEEALKLQLRYMAATPEVADFLFEGDNPLVIKALENCSRPCIWSLEFVRNSTPNVSDFEPGLELLREMLDKGLQPTIVTFIVGDEWVSYGDARRCKFLTNKLQSKKSCRKDPKPVSEIFFDEQLNINPVIDGRGNKVTFNLTAGIIDQIFARKPVIHKAYMKFVPYKFSEVEFWTKYCQAKYLYRESNVATVVAAADNDEAVATEALSRSKQGELDESATQAARMEMVYQMVAIEDLQDPHHKLPFAPLSIKDPRQYYDSQHAIRNVGDAEFSTKPISHDLNTQHTCGFLQNLI</sequence>
<gene>
    <name evidence="7" type="ORF">IFM89_001185</name>
</gene>
<keyword evidence="4" id="KW-0648">Protein biosynthesis</keyword>
<dbReference type="GO" id="GO:0005524">
    <property type="term" value="F:ATP binding"/>
    <property type="evidence" value="ECO:0007669"/>
    <property type="project" value="UniProtKB-KW"/>
</dbReference>
<dbReference type="Proteomes" id="UP000631114">
    <property type="component" value="Unassembled WGS sequence"/>
</dbReference>
<feature type="domain" description="BSD" evidence="6">
    <location>
        <begin position="242"/>
        <end position="294"/>
    </location>
</feature>
<dbReference type="GO" id="GO:0006289">
    <property type="term" value="P:nucleotide-excision repair"/>
    <property type="evidence" value="ECO:0007669"/>
    <property type="project" value="InterPro"/>
</dbReference>
<dbReference type="Gene3D" id="3.90.740.10">
    <property type="entry name" value="Valyl/Leucyl/Isoleucyl-tRNA synthetase, editing domain"/>
    <property type="match status" value="1"/>
</dbReference>
<evidence type="ECO:0000256" key="5">
    <source>
        <dbReference type="ARBA" id="ARBA00023146"/>
    </source>
</evidence>
<proteinExistence type="predicted"/>
<organism evidence="7 8">
    <name type="scientific">Coptis chinensis</name>
    <dbReference type="NCBI Taxonomy" id="261450"/>
    <lineage>
        <taxon>Eukaryota</taxon>
        <taxon>Viridiplantae</taxon>
        <taxon>Streptophyta</taxon>
        <taxon>Embryophyta</taxon>
        <taxon>Tracheophyta</taxon>
        <taxon>Spermatophyta</taxon>
        <taxon>Magnoliopsida</taxon>
        <taxon>Ranunculales</taxon>
        <taxon>Ranunculaceae</taxon>
        <taxon>Coptidoideae</taxon>
        <taxon>Coptis</taxon>
    </lineage>
</organism>
<evidence type="ECO:0000256" key="2">
    <source>
        <dbReference type="ARBA" id="ARBA00022741"/>
    </source>
</evidence>
<dbReference type="PROSITE" id="PS50858">
    <property type="entry name" value="BSD"/>
    <property type="match status" value="1"/>
</dbReference>
<dbReference type="GO" id="GO:0000439">
    <property type="term" value="C:transcription factor TFIIH core complex"/>
    <property type="evidence" value="ECO:0007669"/>
    <property type="project" value="InterPro"/>
</dbReference>
<reference evidence="7 8" key="1">
    <citation type="submission" date="2020-10" db="EMBL/GenBank/DDBJ databases">
        <title>The Coptis chinensis genome and diversification of protoberbering-type alkaloids.</title>
        <authorList>
            <person name="Wang B."/>
            <person name="Shu S."/>
            <person name="Song C."/>
            <person name="Liu Y."/>
        </authorList>
    </citation>
    <scope>NUCLEOTIDE SEQUENCE [LARGE SCALE GENOMIC DNA]</scope>
    <source>
        <strain evidence="7">HL-2020</strain>
        <tissue evidence="7">Leaf</tissue>
    </source>
</reference>
<dbReference type="OrthoDB" id="10249672at2759"/>
<dbReference type="EMBL" id="JADFTS010000002">
    <property type="protein sequence ID" value="KAF9618462.1"/>
    <property type="molecule type" value="Genomic_DNA"/>
</dbReference>
<dbReference type="Pfam" id="PF03909">
    <property type="entry name" value="BSD"/>
    <property type="match status" value="1"/>
</dbReference>
<evidence type="ECO:0000313" key="8">
    <source>
        <dbReference type="Proteomes" id="UP000631114"/>
    </source>
</evidence>
<keyword evidence="8" id="KW-1185">Reference proteome</keyword>
<evidence type="ECO:0000313" key="7">
    <source>
        <dbReference type="EMBL" id="KAF9618462.1"/>
    </source>
</evidence>
<evidence type="ECO:0000259" key="6">
    <source>
        <dbReference type="PROSITE" id="PS50858"/>
    </source>
</evidence>
<dbReference type="AlphaFoldDB" id="A0A835IL46"/>
<evidence type="ECO:0000256" key="1">
    <source>
        <dbReference type="ARBA" id="ARBA00022598"/>
    </source>
</evidence>
<dbReference type="SUPFAM" id="SSF140383">
    <property type="entry name" value="BSD domain-like"/>
    <property type="match status" value="1"/>
</dbReference>
<keyword evidence="1" id="KW-0436">Ligase</keyword>
<dbReference type="InterPro" id="IPR005607">
    <property type="entry name" value="BSD_dom"/>
</dbReference>
<evidence type="ECO:0000256" key="3">
    <source>
        <dbReference type="ARBA" id="ARBA00022840"/>
    </source>
</evidence>
<dbReference type="InterPro" id="IPR035925">
    <property type="entry name" value="BSD_dom_sf"/>
</dbReference>
<dbReference type="SMART" id="SM00751">
    <property type="entry name" value="BSD"/>
    <property type="match status" value="1"/>
</dbReference>
<dbReference type="GO" id="GO:0004812">
    <property type="term" value="F:aminoacyl-tRNA ligase activity"/>
    <property type="evidence" value="ECO:0007669"/>
    <property type="project" value="UniProtKB-KW"/>
</dbReference>
<evidence type="ECO:0000256" key="4">
    <source>
        <dbReference type="ARBA" id="ARBA00022917"/>
    </source>
</evidence>
<dbReference type="GO" id="GO:0002161">
    <property type="term" value="F:aminoacyl-tRNA deacylase activity"/>
    <property type="evidence" value="ECO:0007669"/>
    <property type="project" value="InterPro"/>
</dbReference>
<dbReference type="GO" id="GO:0006418">
    <property type="term" value="P:tRNA aminoacylation for protein translation"/>
    <property type="evidence" value="ECO:0007669"/>
    <property type="project" value="InterPro"/>
</dbReference>
<dbReference type="InterPro" id="IPR009008">
    <property type="entry name" value="Val/Leu/Ile-tRNA-synth_edit"/>
</dbReference>